<dbReference type="GO" id="GO:0005789">
    <property type="term" value="C:endoplasmic reticulum membrane"/>
    <property type="evidence" value="ECO:0007669"/>
    <property type="project" value="UniProtKB-SubCell"/>
</dbReference>
<gene>
    <name evidence="11" type="ORF">cgd4_3120</name>
</gene>
<evidence type="ECO:0000256" key="8">
    <source>
        <dbReference type="ARBA" id="ARBA00022989"/>
    </source>
</evidence>
<dbReference type="Proteomes" id="UP000006726">
    <property type="component" value="Chromosome 4"/>
</dbReference>
<keyword evidence="5 10" id="KW-0808">Transferase</keyword>
<feature type="transmembrane region" description="Helical" evidence="10">
    <location>
        <begin position="233"/>
        <end position="253"/>
    </location>
</feature>
<dbReference type="Pfam" id="PF03155">
    <property type="entry name" value="Alg6_Alg8"/>
    <property type="match status" value="1"/>
</dbReference>
<comment type="pathway">
    <text evidence="2 10">Protein modification; protein glycosylation.</text>
</comment>
<feature type="transmembrane region" description="Helical" evidence="10">
    <location>
        <begin position="450"/>
        <end position="473"/>
    </location>
</feature>
<feature type="transmembrane region" description="Helical" evidence="10">
    <location>
        <begin position="7"/>
        <end position="24"/>
    </location>
</feature>
<proteinExistence type="inferred from homology"/>
<dbReference type="InParanoid" id="Q5CQV6"/>
<evidence type="ECO:0000256" key="9">
    <source>
        <dbReference type="ARBA" id="ARBA00023136"/>
    </source>
</evidence>
<dbReference type="KEGG" id="cpv:cgd4_3120"/>
<comment type="subcellular location">
    <subcellularLocation>
        <location evidence="1 10">Endoplasmic reticulum membrane</location>
        <topology evidence="1 10">Multi-pass membrane protein</topology>
    </subcellularLocation>
</comment>
<feature type="non-terminal residue" evidence="11">
    <location>
        <position position="1"/>
    </location>
</feature>
<accession>Q5CQV6</accession>
<dbReference type="AlphaFoldDB" id="Q5CQV6"/>
<name>Q5CQV6_CRYPI</name>
<feature type="transmembrane region" description="Helical" evidence="10">
    <location>
        <begin position="326"/>
        <end position="349"/>
    </location>
</feature>
<dbReference type="UniPathway" id="UPA00378"/>
<evidence type="ECO:0000313" key="11">
    <source>
        <dbReference type="EMBL" id="EAK87923.1"/>
    </source>
</evidence>
<comment type="caution">
    <text evidence="11">The sequence shown here is derived from an EMBL/GenBank/DDBJ whole genome shotgun (WGS) entry which is preliminary data.</text>
</comment>
<keyword evidence="9 10" id="KW-0472">Membrane</keyword>
<evidence type="ECO:0000256" key="2">
    <source>
        <dbReference type="ARBA" id="ARBA00004922"/>
    </source>
</evidence>
<dbReference type="PANTHER" id="PTHR12413">
    <property type="entry name" value="DOLICHYL GLYCOSYLTRANSFERASE"/>
    <property type="match status" value="1"/>
</dbReference>
<dbReference type="EC" id="2.4.1.-" evidence="10"/>
<protein>
    <recommendedName>
        <fullName evidence="10">Alpha-1,3-glucosyltransferase</fullName>
        <ecNumber evidence="10">2.4.1.-</ecNumber>
    </recommendedName>
</protein>
<dbReference type="GO" id="GO:0042281">
    <property type="term" value="F:dolichyl pyrophosphate Man9GlcNAc2 alpha-1,3-glucosyltransferase activity"/>
    <property type="evidence" value="ECO:0007669"/>
    <property type="project" value="TreeGrafter"/>
</dbReference>
<keyword evidence="4 10" id="KW-0328">Glycosyltransferase</keyword>
<feature type="transmembrane region" description="Helical" evidence="10">
    <location>
        <begin position="421"/>
        <end position="438"/>
    </location>
</feature>
<keyword evidence="8 10" id="KW-1133">Transmembrane helix</keyword>
<feature type="transmembrane region" description="Helical" evidence="10">
    <location>
        <begin position="355"/>
        <end position="373"/>
    </location>
</feature>
<feature type="transmembrane region" description="Helical" evidence="10">
    <location>
        <begin position="485"/>
        <end position="507"/>
    </location>
</feature>
<keyword evidence="6 10" id="KW-0812">Transmembrane</keyword>
<dbReference type="GeneID" id="3372939"/>
<evidence type="ECO:0000256" key="10">
    <source>
        <dbReference type="RuleBase" id="RU363110"/>
    </source>
</evidence>
<dbReference type="PANTHER" id="PTHR12413:SF1">
    <property type="entry name" value="DOLICHYL PYROPHOSPHATE MAN9GLCNAC2 ALPHA-1,3-GLUCOSYLTRANSFERASE"/>
    <property type="match status" value="1"/>
</dbReference>
<evidence type="ECO:0000256" key="3">
    <source>
        <dbReference type="ARBA" id="ARBA00008715"/>
    </source>
</evidence>
<dbReference type="EMBL" id="AAEE01000008">
    <property type="protein sequence ID" value="EAK87923.1"/>
    <property type="molecule type" value="Genomic_DNA"/>
</dbReference>
<dbReference type="STRING" id="353152.Q5CQV6"/>
<dbReference type="InterPro" id="IPR004856">
    <property type="entry name" value="Glyco_trans_ALG6/ALG8"/>
</dbReference>
<evidence type="ECO:0000256" key="4">
    <source>
        <dbReference type="ARBA" id="ARBA00022676"/>
    </source>
</evidence>
<evidence type="ECO:0000256" key="5">
    <source>
        <dbReference type="ARBA" id="ARBA00022679"/>
    </source>
</evidence>
<dbReference type="OrthoDB" id="339981at2759"/>
<organism evidence="11 12">
    <name type="scientific">Cryptosporidium parvum (strain Iowa II)</name>
    <dbReference type="NCBI Taxonomy" id="353152"/>
    <lineage>
        <taxon>Eukaryota</taxon>
        <taxon>Sar</taxon>
        <taxon>Alveolata</taxon>
        <taxon>Apicomplexa</taxon>
        <taxon>Conoidasida</taxon>
        <taxon>Coccidia</taxon>
        <taxon>Eucoccidiorida</taxon>
        <taxon>Eimeriorina</taxon>
        <taxon>Cryptosporidiidae</taxon>
        <taxon>Cryptosporidium</taxon>
    </lineage>
</organism>
<evidence type="ECO:0000256" key="6">
    <source>
        <dbReference type="ARBA" id="ARBA00022692"/>
    </source>
</evidence>
<feature type="transmembrane region" description="Helical" evidence="10">
    <location>
        <begin position="111"/>
        <end position="133"/>
    </location>
</feature>
<keyword evidence="7 10" id="KW-0256">Endoplasmic reticulum</keyword>
<comment type="similarity">
    <text evidence="3 10">Belongs to the ALG6/ALG8 glucosyltransferase family.</text>
</comment>
<sequence length="532" mass="60998">VLTMLKVILAVLIGILLRMLIGYSEYSGQSDPPMFGDFEAQRHWIEITTNLPVNMWYIDNKHNNLSYWPLDYPPLTAYHSMLCGKVAHFLGFSKFFELDKSKGIESETLKWFMRGTVLVSDILIFFSAFVFYWSVSNPIRDKSESNKYLLVTLVSAPYIFVDHSHFQYNCVAIGLVVWSVNFLYCGYHALSIFSIVCAVFFKQTMLYFIPAFAFIYISIIINTKGFVVKVKRVIYFGLTGILSTLSILYPFIFDNIKNPLNYKDIFYTTRFGSLLAKYKMNFLIPIIKRVIPIWRGAWENHVASFWFANIFIVNLKKWAMKSEDNLNTALQICTTCTLLGFLPACLNLLNNPSRKKFEIALLASSLSFFLFSWQVHEKSIILPLTPALLLMDTFPLISLSFIIVSSFSLVTLSILDKTTSYLMIFGLFSIIISFYVLHGKIERSNGIVGLMYDNMPIILSILFSLMLACQYLVPPPIRYPWLHEFLNALVCAWTLFSLLIICTLKGISSGGKNEQKKGSQINDINLIYNDKN</sequence>
<feature type="transmembrane region" description="Helical" evidence="10">
    <location>
        <begin position="394"/>
        <end position="415"/>
    </location>
</feature>
<dbReference type="RefSeq" id="XP_625896.1">
    <property type="nucleotide sequence ID" value="XM_625896.1"/>
</dbReference>
<evidence type="ECO:0000256" key="1">
    <source>
        <dbReference type="ARBA" id="ARBA00004477"/>
    </source>
</evidence>
<keyword evidence="12" id="KW-1185">Reference proteome</keyword>
<dbReference type="OMA" id="FQVPPMH"/>
<reference evidence="11 12" key="1">
    <citation type="journal article" date="2004" name="Science">
        <title>Complete genome sequence of the apicomplexan, Cryptosporidium parvum.</title>
        <authorList>
            <person name="Abrahamsen M.S."/>
            <person name="Templeton T.J."/>
            <person name="Enomoto S."/>
            <person name="Abrahante J.E."/>
            <person name="Zhu G."/>
            <person name="Lancto C.A."/>
            <person name="Deng M."/>
            <person name="Liu C."/>
            <person name="Widmer G."/>
            <person name="Tzipori S."/>
            <person name="Buck G.A."/>
            <person name="Xu P."/>
            <person name="Bankier A.T."/>
            <person name="Dear P.H."/>
            <person name="Konfortov B.A."/>
            <person name="Spriggs H.F."/>
            <person name="Iyer L."/>
            <person name="Anantharaman V."/>
            <person name="Aravind L."/>
            <person name="Kapur V."/>
        </authorList>
    </citation>
    <scope>NUCLEOTIDE SEQUENCE [LARGE SCALE GENOMIC DNA]</scope>
    <source>
        <strain evidence="12">Iowa II</strain>
    </source>
</reference>
<feature type="transmembrane region" description="Helical" evidence="10">
    <location>
        <begin position="208"/>
        <end position="227"/>
    </location>
</feature>
<evidence type="ECO:0000313" key="12">
    <source>
        <dbReference type="Proteomes" id="UP000006726"/>
    </source>
</evidence>
<evidence type="ECO:0000256" key="7">
    <source>
        <dbReference type="ARBA" id="ARBA00022824"/>
    </source>
</evidence>